<proteinExistence type="predicted"/>
<gene>
    <name evidence="3" type="ORF">SASPL_118712</name>
</gene>
<protein>
    <submittedName>
        <fullName evidence="3">Uncharacterized protein</fullName>
    </submittedName>
</protein>
<evidence type="ECO:0000256" key="1">
    <source>
        <dbReference type="SAM" id="MobiDB-lite"/>
    </source>
</evidence>
<feature type="transmembrane region" description="Helical" evidence="2">
    <location>
        <begin position="50"/>
        <end position="67"/>
    </location>
</feature>
<name>A0A8X8XZW3_SALSN</name>
<accession>A0A8X8XZW3</accession>
<dbReference type="EMBL" id="PNBA02000006">
    <property type="protein sequence ID" value="KAG6422149.1"/>
    <property type="molecule type" value="Genomic_DNA"/>
</dbReference>
<keyword evidence="4" id="KW-1185">Reference proteome</keyword>
<keyword evidence="2" id="KW-1133">Transmembrane helix</keyword>
<reference evidence="3" key="1">
    <citation type="submission" date="2018-01" db="EMBL/GenBank/DDBJ databases">
        <authorList>
            <person name="Mao J.F."/>
        </authorList>
    </citation>
    <scope>NUCLEOTIDE SEQUENCE</scope>
    <source>
        <strain evidence="3">Huo1</strain>
        <tissue evidence="3">Leaf</tissue>
    </source>
</reference>
<evidence type="ECO:0000256" key="2">
    <source>
        <dbReference type="SAM" id="Phobius"/>
    </source>
</evidence>
<comment type="caution">
    <text evidence="3">The sequence shown here is derived from an EMBL/GenBank/DDBJ whole genome shotgun (WGS) entry which is preliminary data.</text>
</comment>
<dbReference type="AlphaFoldDB" id="A0A8X8XZW3"/>
<feature type="region of interest" description="Disordered" evidence="1">
    <location>
        <begin position="1"/>
        <end position="27"/>
    </location>
</feature>
<feature type="compositionally biased region" description="Polar residues" evidence="1">
    <location>
        <begin position="1"/>
        <end position="17"/>
    </location>
</feature>
<sequence>MNTKNSLNGTMNTQTMKPKQDDDIVQGSPITDQSLKIDLRRLFDKTGHNVLFSPTAIAMLFSLCLALPRSAATDSEGDSLLSLEDFVMVVEGAGEDEKQSDLRGPEGSACMTLENLKGMLSRWGRRSVHDCKHDHPF</sequence>
<evidence type="ECO:0000313" key="4">
    <source>
        <dbReference type="Proteomes" id="UP000298416"/>
    </source>
</evidence>
<keyword evidence="2" id="KW-0472">Membrane</keyword>
<evidence type="ECO:0000313" key="3">
    <source>
        <dbReference type="EMBL" id="KAG6422149.1"/>
    </source>
</evidence>
<keyword evidence="2" id="KW-0812">Transmembrane</keyword>
<organism evidence="3">
    <name type="scientific">Salvia splendens</name>
    <name type="common">Scarlet sage</name>
    <dbReference type="NCBI Taxonomy" id="180675"/>
    <lineage>
        <taxon>Eukaryota</taxon>
        <taxon>Viridiplantae</taxon>
        <taxon>Streptophyta</taxon>
        <taxon>Embryophyta</taxon>
        <taxon>Tracheophyta</taxon>
        <taxon>Spermatophyta</taxon>
        <taxon>Magnoliopsida</taxon>
        <taxon>eudicotyledons</taxon>
        <taxon>Gunneridae</taxon>
        <taxon>Pentapetalae</taxon>
        <taxon>asterids</taxon>
        <taxon>lamiids</taxon>
        <taxon>Lamiales</taxon>
        <taxon>Lamiaceae</taxon>
        <taxon>Nepetoideae</taxon>
        <taxon>Mentheae</taxon>
        <taxon>Salviinae</taxon>
        <taxon>Salvia</taxon>
        <taxon>Salvia subgen. Calosphace</taxon>
        <taxon>core Calosphace</taxon>
    </lineage>
</organism>
<reference evidence="3" key="2">
    <citation type="submission" date="2020-08" db="EMBL/GenBank/DDBJ databases">
        <title>Plant Genome Project.</title>
        <authorList>
            <person name="Zhang R.-G."/>
        </authorList>
    </citation>
    <scope>NUCLEOTIDE SEQUENCE</scope>
    <source>
        <strain evidence="3">Huo1</strain>
        <tissue evidence="3">Leaf</tissue>
    </source>
</reference>
<dbReference type="Proteomes" id="UP000298416">
    <property type="component" value="Unassembled WGS sequence"/>
</dbReference>